<gene>
    <name evidence="1" type="ORF">ONZ51_g4193</name>
</gene>
<dbReference type="Proteomes" id="UP001215151">
    <property type="component" value="Unassembled WGS sequence"/>
</dbReference>
<sequence length="245" mass="25913">MPIVKGKLDDVRHELKQFVSGELHGAPRIRTAKRLRIARDAFNLPAVAGRVGICAPSQCKVAVGRGLMHASGEFLAPKAQLVARRPITKTTNQRLLPSVQVKLAAGLRVTAANNLIWGARTQGGAAARSRYAHRRRGSGENELRDHGMVQAGAGGCCGWNAPTHAPTLASAVGQILAKTLRMSLEDAATCLTGIYTSLSASRNTPTEGVGRSQRASAIVYLMEDVADTTAGALTVAIRAPPERLL</sequence>
<organism evidence="1 2">
    <name type="scientific">Trametes cubensis</name>
    <dbReference type="NCBI Taxonomy" id="1111947"/>
    <lineage>
        <taxon>Eukaryota</taxon>
        <taxon>Fungi</taxon>
        <taxon>Dikarya</taxon>
        <taxon>Basidiomycota</taxon>
        <taxon>Agaricomycotina</taxon>
        <taxon>Agaricomycetes</taxon>
        <taxon>Polyporales</taxon>
        <taxon>Polyporaceae</taxon>
        <taxon>Trametes</taxon>
    </lineage>
</organism>
<comment type="caution">
    <text evidence="1">The sequence shown here is derived from an EMBL/GenBank/DDBJ whole genome shotgun (WGS) entry which is preliminary data.</text>
</comment>
<proteinExistence type="predicted"/>
<dbReference type="AlphaFoldDB" id="A0AAD7XEY1"/>
<dbReference type="EMBL" id="JAPEVG010000079">
    <property type="protein sequence ID" value="KAJ8487424.1"/>
    <property type="molecule type" value="Genomic_DNA"/>
</dbReference>
<keyword evidence="2" id="KW-1185">Reference proteome</keyword>
<evidence type="ECO:0000313" key="1">
    <source>
        <dbReference type="EMBL" id="KAJ8487424.1"/>
    </source>
</evidence>
<reference evidence="1" key="1">
    <citation type="submission" date="2022-11" db="EMBL/GenBank/DDBJ databases">
        <title>Genome Sequence of Cubamyces cubensis.</title>
        <authorList>
            <person name="Buettner E."/>
        </authorList>
    </citation>
    <scope>NUCLEOTIDE SEQUENCE</scope>
    <source>
        <strain evidence="1">MPL-01</strain>
    </source>
</reference>
<protein>
    <submittedName>
        <fullName evidence="1">Uncharacterized protein</fullName>
    </submittedName>
</protein>
<accession>A0AAD7XEY1</accession>
<evidence type="ECO:0000313" key="2">
    <source>
        <dbReference type="Proteomes" id="UP001215151"/>
    </source>
</evidence>
<name>A0AAD7XEY1_9APHY</name>